<evidence type="ECO:0000313" key="8">
    <source>
        <dbReference type="EMBL" id="KAI9161494.1"/>
    </source>
</evidence>
<dbReference type="EC" id="3.2.1.23" evidence="3"/>
<dbReference type="InterPro" id="IPR031330">
    <property type="entry name" value="Gly_Hdrlase_35_cat"/>
</dbReference>
<comment type="similarity">
    <text evidence="2">Belongs to the glycosyl hydrolase 35 family.</text>
</comment>
<dbReference type="PANTHER" id="PTHR23421">
    <property type="entry name" value="BETA-GALACTOSIDASE RELATED"/>
    <property type="match status" value="1"/>
</dbReference>
<feature type="compositionally biased region" description="Acidic residues" evidence="6">
    <location>
        <begin position="369"/>
        <end position="382"/>
    </location>
</feature>
<evidence type="ECO:0000256" key="1">
    <source>
        <dbReference type="ARBA" id="ARBA00001412"/>
    </source>
</evidence>
<protein>
    <recommendedName>
        <fullName evidence="3">beta-galactosidase</fullName>
        <ecNumber evidence="3">3.2.1.23</ecNumber>
    </recommendedName>
</protein>
<reference evidence="8" key="1">
    <citation type="journal article" date="2022" name="Plant J.">
        <title>Strategies of tolerance reflected in two North American maple genomes.</title>
        <authorList>
            <person name="McEvoy S.L."/>
            <person name="Sezen U.U."/>
            <person name="Trouern-Trend A."/>
            <person name="McMahon S.M."/>
            <person name="Schaberg P.G."/>
            <person name="Yang J."/>
            <person name="Wegrzyn J.L."/>
            <person name="Swenson N.G."/>
        </authorList>
    </citation>
    <scope>NUCLEOTIDE SEQUENCE</scope>
    <source>
        <strain evidence="8">91603</strain>
    </source>
</reference>
<gene>
    <name evidence="8" type="ORF">LWI28_017974</name>
</gene>
<dbReference type="InterPro" id="IPR017853">
    <property type="entry name" value="GH"/>
</dbReference>
<evidence type="ECO:0000256" key="5">
    <source>
        <dbReference type="ARBA" id="ARBA00023295"/>
    </source>
</evidence>
<dbReference type="GO" id="GO:0005975">
    <property type="term" value="P:carbohydrate metabolic process"/>
    <property type="evidence" value="ECO:0007669"/>
    <property type="project" value="InterPro"/>
</dbReference>
<dbReference type="PROSITE" id="PS01182">
    <property type="entry name" value="GLYCOSYL_HYDROL_F35"/>
    <property type="match status" value="1"/>
</dbReference>
<accession>A0AAD5IER0</accession>
<dbReference type="InterPro" id="IPR019801">
    <property type="entry name" value="Glyco_hydro_35_CS"/>
</dbReference>
<dbReference type="Gene3D" id="3.20.20.80">
    <property type="entry name" value="Glycosidases"/>
    <property type="match status" value="1"/>
</dbReference>
<evidence type="ECO:0000256" key="4">
    <source>
        <dbReference type="ARBA" id="ARBA00022801"/>
    </source>
</evidence>
<evidence type="ECO:0000256" key="3">
    <source>
        <dbReference type="ARBA" id="ARBA00012756"/>
    </source>
</evidence>
<dbReference type="InterPro" id="IPR001944">
    <property type="entry name" value="Glycoside_Hdrlase_35"/>
</dbReference>
<reference evidence="8" key="2">
    <citation type="submission" date="2023-02" db="EMBL/GenBank/DDBJ databases">
        <authorList>
            <person name="Swenson N.G."/>
            <person name="Wegrzyn J.L."/>
            <person name="Mcevoy S.L."/>
        </authorList>
    </citation>
    <scope>NUCLEOTIDE SEQUENCE</scope>
    <source>
        <strain evidence="8">91603</strain>
        <tissue evidence="8">Leaf</tissue>
    </source>
</reference>
<evidence type="ECO:0000313" key="9">
    <source>
        <dbReference type="Proteomes" id="UP001064489"/>
    </source>
</evidence>
<dbReference type="GO" id="GO:0004565">
    <property type="term" value="F:beta-galactosidase activity"/>
    <property type="evidence" value="ECO:0007669"/>
    <property type="project" value="UniProtKB-EC"/>
</dbReference>
<dbReference type="EMBL" id="JAJSOW010000106">
    <property type="protein sequence ID" value="KAI9161494.1"/>
    <property type="molecule type" value="Genomic_DNA"/>
</dbReference>
<dbReference type="AlphaFoldDB" id="A0AAD5IER0"/>
<organism evidence="8 9">
    <name type="scientific">Acer negundo</name>
    <name type="common">Box elder</name>
    <dbReference type="NCBI Taxonomy" id="4023"/>
    <lineage>
        <taxon>Eukaryota</taxon>
        <taxon>Viridiplantae</taxon>
        <taxon>Streptophyta</taxon>
        <taxon>Embryophyta</taxon>
        <taxon>Tracheophyta</taxon>
        <taxon>Spermatophyta</taxon>
        <taxon>Magnoliopsida</taxon>
        <taxon>eudicotyledons</taxon>
        <taxon>Gunneridae</taxon>
        <taxon>Pentapetalae</taxon>
        <taxon>rosids</taxon>
        <taxon>malvids</taxon>
        <taxon>Sapindales</taxon>
        <taxon>Sapindaceae</taxon>
        <taxon>Hippocastanoideae</taxon>
        <taxon>Acereae</taxon>
        <taxon>Acer</taxon>
    </lineage>
</organism>
<feature type="region of interest" description="Disordered" evidence="6">
    <location>
        <begin position="362"/>
        <end position="382"/>
    </location>
</feature>
<comment type="caution">
    <text evidence="8">The sequence shown here is derived from an EMBL/GenBank/DDBJ whole genome shotgun (WGS) entry which is preliminary data.</text>
</comment>
<feature type="domain" description="Glycoside hydrolase 35 catalytic" evidence="7">
    <location>
        <begin position="7"/>
        <end position="76"/>
    </location>
</feature>
<comment type="catalytic activity">
    <reaction evidence="1">
        <text>Hydrolysis of terminal non-reducing beta-D-galactose residues in beta-D-galactosides.</text>
        <dbReference type="EC" id="3.2.1.23"/>
    </reaction>
</comment>
<keyword evidence="9" id="KW-1185">Reference proteome</keyword>
<name>A0AAD5IER0_ACENE</name>
<evidence type="ECO:0000256" key="2">
    <source>
        <dbReference type="ARBA" id="ARBA00009809"/>
    </source>
</evidence>
<sequence length="382" mass="42543">MCLLLCFQAEMQQFTAKIVDMMKQEKLYASQGGPIILSQIENEYGNNDSAYGPAAKTYINWAATMALSLYTGVPCASKQILLIPLSTPAVGSIVTISPQILIRKICGQRIGVDGKMSNLVDPNDFGCLKMLLPSVKAPLYVPPERNMHPAPAYVMNNPAMESTVYTHNQPHILVDEFPERPGQPECSYFLKTGDCLTVPASCTIVQILERTWTRLVQIAQPMKLILVRPTDEARTLGGVVERSSGPHGVDKNTDTSSKLSAASVFKLPVSLVYVTKLITEELIIQSIMVQDIMIQLHSINNINHQEIMRWLGSYSLSCIFDEEEEVQEENVEVGEEPQFDEVETMEKDLMDSDTGALLMEQHHGVEMQQFEEQDEAETGDEL</sequence>
<dbReference type="Proteomes" id="UP001064489">
    <property type="component" value="Chromosome 2"/>
</dbReference>
<dbReference type="Pfam" id="PF01301">
    <property type="entry name" value="Glyco_hydro_35"/>
    <property type="match status" value="1"/>
</dbReference>
<proteinExistence type="inferred from homology"/>
<evidence type="ECO:0000259" key="7">
    <source>
        <dbReference type="Pfam" id="PF01301"/>
    </source>
</evidence>
<keyword evidence="4" id="KW-0378">Hydrolase</keyword>
<keyword evidence="5" id="KW-0326">Glycosidase</keyword>
<evidence type="ECO:0000256" key="6">
    <source>
        <dbReference type="SAM" id="MobiDB-lite"/>
    </source>
</evidence>
<dbReference type="SUPFAM" id="SSF51445">
    <property type="entry name" value="(Trans)glycosidases"/>
    <property type="match status" value="1"/>
</dbReference>